<dbReference type="InterPro" id="IPR010992">
    <property type="entry name" value="IHF-like_DNA-bd_dom_sf"/>
</dbReference>
<dbReference type="EMBL" id="DXFB01000072">
    <property type="protein sequence ID" value="HIX45108.1"/>
    <property type="molecule type" value="Genomic_DNA"/>
</dbReference>
<evidence type="ECO:0000256" key="2">
    <source>
        <dbReference type="ARBA" id="ARBA00023125"/>
    </source>
</evidence>
<dbReference type="GO" id="GO:0030527">
    <property type="term" value="F:structural constituent of chromatin"/>
    <property type="evidence" value="ECO:0007669"/>
    <property type="project" value="InterPro"/>
</dbReference>
<reference evidence="6" key="2">
    <citation type="submission" date="2021-04" db="EMBL/GenBank/DDBJ databases">
        <authorList>
            <person name="Gilroy R."/>
        </authorList>
    </citation>
    <scope>NUCLEOTIDE SEQUENCE</scope>
    <source>
        <strain evidence="6">ChiHjej12B11-16260</strain>
    </source>
</reference>
<dbReference type="PANTHER" id="PTHR33175">
    <property type="entry name" value="DNA-BINDING PROTEIN HU"/>
    <property type="match status" value="1"/>
</dbReference>
<feature type="compositionally biased region" description="Acidic residues" evidence="4">
    <location>
        <begin position="124"/>
        <end position="135"/>
    </location>
</feature>
<evidence type="ECO:0000256" key="4">
    <source>
        <dbReference type="SAM" id="MobiDB-lite"/>
    </source>
</evidence>
<dbReference type="GO" id="GO:0003677">
    <property type="term" value="F:DNA binding"/>
    <property type="evidence" value="ECO:0007669"/>
    <property type="project" value="UniProtKB-KW"/>
</dbReference>
<evidence type="ECO:0000256" key="3">
    <source>
        <dbReference type="RuleBase" id="RU003939"/>
    </source>
</evidence>
<dbReference type="AlphaFoldDB" id="A0A9D1VQT9"/>
<dbReference type="InterPro" id="IPR000119">
    <property type="entry name" value="Hist_DNA-bd"/>
</dbReference>
<reference evidence="6" key="1">
    <citation type="journal article" date="2021" name="PeerJ">
        <title>Extensive microbial diversity within the chicken gut microbiome revealed by metagenomics and culture.</title>
        <authorList>
            <person name="Gilroy R."/>
            <person name="Ravi A."/>
            <person name="Getino M."/>
            <person name="Pursley I."/>
            <person name="Horton D.L."/>
            <person name="Alikhan N.F."/>
            <person name="Baker D."/>
            <person name="Gharbi K."/>
            <person name="Hall N."/>
            <person name="Watson M."/>
            <person name="Adriaenssens E.M."/>
            <person name="Foster-Nyarko E."/>
            <person name="Jarju S."/>
            <person name="Secka A."/>
            <person name="Antonio M."/>
            <person name="Oren A."/>
            <person name="Chaudhuri R.R."/>
            <person name="La Ragione R."/>
            <person name="Hildebrand F."/>
            <person name="Pallen M.J."/>
        </authorList>
    </citation>
    <scope>NUCLEOTIDE SEQUENCE</scope>
    <source>
        <strain evidence="6">ChiHjej12B11-16260</strain>
    </source>
</reference>
<dbReference type="Pfam" id="PF00216">
    <property type="entry name" value="Bac_DNA_binding"/>
    <property type="match status" value="1"/>
</dbReference>
<feature type="region of interest" description="Disordered" evidence="4">
    <location>
        <begin position="110"/>
        <end position="232"/>
    </location>
</feature>
<comment type="caution">
    <text evidence="6">The sequence shown here is derived from an EMBL/GenBank/DDBJ whole genome shotgun (WGS) entry which is preliminary data.</text>
</comment>
<dbReference type="PANTHER" id="PTHR33175:SF2">
    <property type="entry name" value="INTEGRATION HOST FACTOR SUBUNIT ALPHA"/>
    <property type="match status" value="1"/>
</dbReference>
<dbReference type="Gene3D" id="4.10.520.10">
    <property type="entry name" value="IHF-like DNA-binding proteins"/>
    <property type="match status" value="1"/>
</dbReference>
<name>A0A9D1VQT9_9BACT</name>
<dbReference type="CDD" id="cd13832">
    <property type="entry name" value="IHF"/>
    <property type="match status" value="1"/>
</dbReference>
<keyword evidence="5" id="KW-0812">Transmembrane</keyword>
<evidence type="ECO:0000313" key="6">
    <source>
        <dbReference type="EMBL" id="HIX45108.1"/>
    </source>
</evidence>
<protein>
    <submittedName>
        <fullName evidence="6">HU family DNA-binding protein</fullName>
    </submittedName>
</protein>
<dbReference type="Proteomes" id="UP000824246">
    <property type="component" value="Unassembled WGS sequence"/>
</dbReference>
<feature type="transmembrane region" description="Helical" evidence="5">
    <location>
        <begin position="251"/>
        <end position="273"/>
    </location>
</feature>
<keyword evidence="5" id="KW-0472">Membrane</keyword>
<proteinExistence type="inferred from homology"/>
<dbReference type="SUPFAM" id="SSF47729">
    <property type="entry name" value="IHF-like DNA-binding proteins"/>
    <property type="match status" value="1"/>
</dbReference>
<dbReference type="SMART" id="SM00411">
    <property type="entry name" value="BHL"/>
    <property type="match status" value="1"/>
</dbReference>
<sequence>MNQKLTLPDVAEWVARRQGCSKREAELFLREMASLTADTLASGEALKIEGLGTFKPVWVEARTSINVQTGEPSLVPGHYKLVFTPEKRVRDVVNEPFSCFSAEVLPDEADLSDLPVADAGRPDDDTDDPDEEPVADDTAGMALPDGPEKGHDTTPSLQPAAVAREPQSVEEPVAGPQSDGLPAEVVATPDPDVEVDTPAVTGPVDGTIPPQTEQPLGGESVGISASDEQPGVEAYSPNVADLLHRERMRGFWIGAAVAATITALVLLSIYIVWHRPFAAIGEEKQAALICRELPAAQTDTPATVTLVSDSATLAATDSADKSVAASVVESPVAAQAVTDTLSKGEFLTTLSLRHYGHKAFWVYIFDANREKIPNPDNVEAGTVLIIPPRERYGIDAADSVSVQKALGIADSLKSKR</sequence>
<organism evidence="6 7">
    <name type="scientific">Candidatus Barnesiella excrementipullorum</name>
    <dbReference type="NCBI Taxonomy" id="2838479"/>
    <lineage>
        <taxon>Bacteria</taxon>
        <taxon>Pseudomonadati</taxon>
        <taxon>Bacteroidota</taxon>
        <taxon>Bacteroidia</taxon>
        <taxon>Bacteroidales</taxon>
        <taxon>Barnesiellaceae</taxon>
        <taxon>Barnesiella</taxon>
    </lineage>
</organism>
<evidence type="ECO:0000313" key="7">
    <source>
        <dbReference type="Proteomes" id="UP000824246"/>
    </source>
</evidence>
<accession>A0A9D1VQT9</accession>
<evidence type="ECO:0000256" key="1">
    <source>
        <dbReference type="ARBA" id="ARBA00010529"/>
    </source>
</evidence>
<keyword evidence="2 6" id="KW-0238">DNA-binding</keyword>
<evidence type="ECO:0000256" key="5">
    <source>
        <dbReference type="SAM" id="Phobius"/>
    </source>
</evidence>
<comment type="similarity">
    <text evidence="1 3">Belongs to the bacterial histone-like protein family.</text>
</comment>
<dbReference type="GO" id="GO:0005829">
    <property type="term" value="C:cytosol"/>
    <property type="evidence" value="ECO:0007669"/>
    <property type="project" value="TreeGrafter"/>
</dbReference>
<keyword evidence="5" id="KW-1133">Transmembrane helix</keyword>
<gene>
    <name evidence="6" type="ORF">H9982_02690</name>
</gene>